<accession>A0AAD5LW84</accession>
<name>A0AAD5LW84_PARTN</name>
<dbReference type="EMBL" id="JAHQIW010000201">
    <property type="protein sequence ID" value="KAJ1346640.1"/>
    <property type="molecule type" value="Genomic_DNA"/>
</dbReference>
<gene>
    <name evidence="2" type="ORF">KIN20_001511</name>
</gene>
<dbReference type="PANTHER" id="PTHR13802">
    <property type="entry name" value="MUCIN 4-RELATED"/>
    <property type="match status" value="1"/>
</dbReference>
<evidence type="ECO:0000313" key="3">
    <source>
        <dbReference type="Proteomes" id="UP001196413"/>
    </source>
</evidence>
<dbReference type="AlphaFoldDB" id="A0AAD5LW84"/>
<dbReference type="PROSITE" id="PS51220">
    <property type="entry name" value="NIDO"/>
    <property type="match status" value="1"/>
</dbReference>
<organism evidence="2 3">
    <name type="scientific">Parelaphostrongylus tenuis</name>
    <name type="common">Meningeal worm</name>
    <dbReference type="NCBI Taxonomy" id="148309"/>
    <lineage>
        <taxon>Eukaryota</taxon>
        <taxon>Metazoa</taxon>
        <taxon>Ecdysozoa</taxon>
        <taxon>Nematoda</taxon>
        <taxon>Chromadorea</taxon>
        <taxon>Rhabditida</taxon>
        <taxon>Rhabditina</taxon>
        <taxon>Rhabditomorpha</taxon>
        <taxon>Strongyloidea</taxon>
        <taxon>Metastrongylidae</taxon>
        <taxon>Parelaphostrongylus</taxon>
    </lineage>
</organism>
<protein>
    <recommendedName>
        <fullName evidence="1">NIDO domain-containing protein</fullName>
    </recommendedName>
</protein>
<dbReference type="Proteomes" id="UP001196413">
    <property type="component" value="Unassembled WGS sequence"/>
</dbReference>
<comment type="caution">
    <text evidence="2">The sequence shown here is derived from an EMBL/GenBank/DDBJ whole genome shotgun (WGS) entry which is preliminary data.</text>
</comment>
<dbReference type="SMART" id="SM00539">
    <property type="entry name" value="NIDO"/>
    <property type="match status" value="1"/>
</dbReference>
<proteinExistence type="predicted"/>
<dbReference type="InterPro" id="IPR003886">
    <property type="entry name" value="NIDO_dom"/>
</dbReference>
<keyword evidence="3" id="KW-1185">Reference proteome</keyword>
<dbReference type="PANTHER" id="PTHR13802:SF65">
    <property type="entry name" value="NIDOGEN"/>
    <property type="match status" value="1"/>
</dbReference>
<sequence>MAGLFILYYVESAPMIFFAQFQKTDYQEFYYKVNKLKEEVVGTRSNFLEEMRLGTNLLVWISLVRAQTQLFDYGSRAGDQILDISSGQHAVAIDVPMVYMENSYNEIYISPNGIVGFGERLPDRVEPLQRLNKSAIAVYYAPASEGKVYFRTTSSDQHLIRRLTDHIHKTFADSSEFTTLQAMIVTWHEMQNKEMDGKATYQLVLASDGMTTYAVILYPTLPWSASEGIYAQSGFSLADGRYRNNINSGTPDVKNLVG</sequence>
<dbReference type="GO" id="GO:0007160">
    <property type="term" value="P:cell-matrix adhesion"/>
    <property type="evidence" value="ECO:0007669"/>
    <property type="project" value="InterPro"/>
</dbReference>
<evidence type="ECO:0000313" key="2">
    <source>
        <dbReference type="EMBL" id="KAJ1346640.1"/>
    </source>
</evidence>
<reference evidence="2" key="1">
    <citation type="submission" date="2021-06" db="EMBL/GenBank/DDBJ databases">
        <title>Parelaphostrongylus tenuis whole genome reference sequence.</title>
        <authorList>
            <person name="Garwood T.J."/>
            <person name="Larsen P.A."/>
            <person name="Fountain-Jones N.M."/>
            <person name="Garbe J.R."/>
            <person name="Macchietto M.G."/>
            <person name="Kania S.A."/>
            <person name="Gerhold R.W."/>
            <person name="Richards J.E."/>
            <person name="Wolf T.M."/>
        </authorList>
    </citation>
    <scope>NUCLEOTIDE SEQUENCE</scope>
    <source>
        <strain evidence="2">MNPRO001-30</strain>
        <tissue evidence="2">Meninges</tissue>
    </source>
</reference>
<dbReference type="InterPro" id="IPR051495">
    <property type="entry name" value="Epithelial_Barrier/Signaling"/>
</dbReference>
<dbReference type="Pfam" id="PF06119">
    <property type="entry name" value="NIDO"/>
    <property type="match status" value="1"/>
</dbReference>
<evidence type="ECO:0000259" key="1">
    <source>
        <dbReference type="PROSITE" id="PS51220"/>
    </source>
</evidence>
<feature type="domain" description="NIDO" evidence="1">
    <location>
        <begin position="134"/>
        <end position="258"/>
    </location>
</feature>